<evidence type="ECO:0000313" key="4">
    <source>
        <dbReference type="EMBL" id="CAD7705388.1"/>
    </source>
</evidence>
<dbReference type="Pfam" id="PF12706">
    <property type="entry name" value="Lactamase_B_2"/>
    <property type="match status" value="1"/>
</dbReference>
<gene>
    <name evidence="4" type="ORF">OSTQU699_LOCUS10743</name>
</gene>
<evidence type="ECO:0000256" key="2">
    <source>
        <dbReference type="SAM" id="MobiDB-lite"/>
    </source>
</evidence>
<dbReference type="SUPFAM" id="SSF56281">
    <property type="entry name" value="Metallo-hydrolase/oxidoreductase"/>
    <property type="match status" value="1"/>
</dbReference>
<keyword evidence="1" id="KW-0378">Hydrolase</keyword>
<dbReference type="GO" id="GO:0042781">
    <property type="term" value="F:3'-tRNA processing endoribonuclease activity"/>
    <property type="evidence" value="ECO:0007669"/>
    <property type="project" value="TreeGrafter"/>
</dbReference>
<dbReference type="EMBL" id="CAJHUC010003115">
    <property type="protein sequence ID" value="CAD7705388.1"/>
    <property type="molecule type" value="Genomic_DNA"/>
</dbReference>
<sequence length="336" mass="35415">MPSNSSANQIRGHRRVRGKLMRMRQGEPPHAPGDAAPTSPRDGGMKVTFLGTGVPVVSTERYGAAQVVSHGDARILIDCGSGVTQRMVAAGMAPRDLDVVLLTHLHSDHVMDAFQLIMSSWVGGRDRPLPIFGPPGTRRFVEGLMDAWRPELEQRIAHVGPGQSTAALQADVTEIGPGPVGTFGGVEVEAIEVDHRPVVHAYGFALQAEGQRVVFSGDTKPCKSLALAAKGADLLVHEVIVATATADLMRASDSAAKIVAYHTRSDVVGKIAADAGVGCLALTHIAPPNVDRGRLMDDVAADYHGPAFIAEDLSTIDVSSRRVTFAGGAVLALARR</sequence>
<evidence type="ECO:0000313" key="5">
    <source>
        <dbReference type="Proteomes" id="UP000708148"/>
    </source>
</evidence>
<accession>A0A8S1JED3</accession>
<keyword evidence="5" id="KW-1185">Reference proteome</keyword>
<reference evidence="4" key="1">
    <citation type="submission" date="2020-12" db="EMBL/GenBank/DDBJ databases">
        <authorList>
            <person name="Iha C."/>
        </authorList>
    </citation>
    <scope>NUCLEOTIDE SEQUENCE</scope>
</reference>
<dbReference type="SMART" id="SM00849">
    <property type="entry name" value="Lactamase_B"/>
    <property type="match status" value="1"/>
</dbReference>
<dbReference type="PANTHER" id="PTHR46018:SF2">
    <property type="entry name" value="ZINC PHOSPHODIESTERASE ELAC PROTEIN 1"/>
    <property type="match status" value="1"/>
</dbReference>
<dbReference type="PANTHER" id="PTHR46018">
    <property type="entry name" value="ZINC PHOSPHODIESTERASE ELAC PROTEIN 1"/>
    <property type="match status" value="1"/>
</dbReference>
<proteinExistence type="predicted"/>
<feature type="region of interest" description="Disordered" evidence="2">
    <location>
        <begin position="1"/>
        <end position="44"/>
    </location>
</feature>
<dbReference type="InterPro" id="IPR001279">
    <property type="entry name" value="Metallo-B-lactamas"/>
</dbReference>
<organism evidence="4 5">
    <name type="scientific">Ostreobium quekettii</name>
    <dbReference type="NCBI Taxonomy" id="121088"/>
    <lineage>
        <taxon>Eukaryota</taxon>
        <taxon>Viridiplantae</taxon>
        <taxon>Chlorophyta</taxon>
        <taxon>core chlorophytes</taxon>
        <taxon>Ulvophyceae</taxon>
        <taxon>TCBD clade</taxon>
        <taxon>Bryopsidales</taxon>
        <taxon>Ostreobineae</taxon>
        <taxon>Ostreobiaceae</taxon>
        <taxon>Ostreobium</taxon>
    </lineage>
</organism>
<comment type="caution">
    <text evidence="4">The sequence shown here is derived from an EMBL/GenBank/DDBJ whole genome shotgun (WGS) entry which is preliminary data.</text>
</comment>
<dbReference type="OrthoDB" id="527344at2759"/>
<protein>
    <recommendedName>
        <fullName evidence="3">Metallo-beta-lactamase domain-containing protein</fullName>
    </recommendedName>
</protein>
<name>A0A8S1JED3_9CHLO</name>
<dbReference type="CDD" id="cd07719">
    <property type="entry name" value="arylsulfatase_AtsA-like_MBL-fold"/>
    <property type="match status" value="1"/>
</dbReference>
<dbReference type="Gene3D" id="3.60.15.10">
    <property type="entry name" value="Ribonuclease Z/Hydroxyacylglutathione hydrolase-like"/>
    <property type="match status" value="1"/>
</dbReference>
<evidence type="ECO:0000259" key="3">
    <source>
        <dbReference type="SMART" id="SM00849"/>
    </source>
</evidence>
<feature type="domain" description="Metallo-beta-lactamase" evidence="3">
    <location>
        <begin position="62"/>
        <end position="262"/>
    </location>
</feature>
<dbReference type="Proteomes" id="UP000708148">
    <property type="component" value="Unassembled WGS sequence"/>
</dbReference>
<dbReference type="InterPro" id="IPR044094">
    <property type="entry name" value="AtsA-like_MBL-fold"/>
</dbReference>
<dbReference type="AlphaFoldDB" id="A0A8S1JED3"/>
<feature type="compositionally biased region" description="Basic residues" evidence="2">
    <location>
        <begin position="11"/>
        <end position="22"/>
    </location>
</feature>
<evidence type="ECO:0000256" key="1">
    <source>
        <dbReference type="ARBA" id="ARBA00022801"/>
    </source>
</evidence>
<dbReference type="InterPro" id="IPR036866">
    <property type="entry name" value="RibonucZ/Hydroxyglut_hydro"/>
</dbReference>